<accession>A0A4C1VCJ9</accession>
<dbReference type="EMBL" id="BGZK01000319">
    <property type="protein sequence ID" value="GBP36506.1"/>
    <property type="molecule type" value="Genomic_DNA"/>
</dbReference>
<comment type="caution">
    <text evidence="1">The sequence shown here is derived from an EMBL/GenBank/DDBJ whole genome shotgun (WGS) entry which is preliminary data.</text>
</comment>
<organism evidence="1 2">
    <name type="scientific">Eumeta variegata</name>
    <name type="common">Bagworm moth</name>
    <name type="synonym">Eumeta japonica</name>
    <dbReference type="NCBI Taxonomy" id="151549"/>
    <lineage>
        <taxon>Eukaryota</taxon>
        <taxon>Metazoa</taxon>
        <taxon>Ecdysozoa</taxon>
        <taxon>Arthropoda</taxon>
        <taxon>Hexapoda</taxon>
        <taxon>Insecta</taxon>
        <taxon>Pterygota</taxon>
        <taxon>Neoptera</taxon>
        <taxon>Endopterygota</taxon>
        <taxon>Lepidoptera</taxon>
        <taxon>Glossata</taxon>
        <taxon>Ditrysia</taxon>
        <taxon>Tineoidea</taxon>
        <taxon>Psychidae</taxon>
        <taxon>Oiketicinae</taxon>
        <taxon>Eumeta</taxon>
    </lineage>
</organism>
<dbReference type="AlphaFoldDB" id="A0A4C1VCJ9"/>
<gene>
    <name evidence="1" type="ORF">EVAR_8339_1</name>
</gene>
<name>A0A4C1VCJ9_EUMVA</name>
<protein>
    <submittedName>
        <fullName evidence="1">Uncharacterized protein</fullName>
    </submittedName>
</protein>
<keyword evidence="2" id="KW-1185">Reference proteome</keyword>
<sequence length="108" mass="11867">MIAAFEDYEIRSRQSKFYQLLKTLRKSVDVSARAHVICYIVALSVISQDGGHLRAHAARARAPCRCTIYPPNFLGTGSGQRESHGESSRRPAVVALQSLVPLASRVSL</sequence>
<reference evidence="1 2" key="1">
    <citation type="journal article" date="2019" name="Commun. Biol.">
        <title>The bagworm genome reveals a unique fibroin gene that provides high tensile strength.</title>
        <authorList>
            <person name="Kono N."/>
            <person name="Nakamura H."/>
            <person name="Ohtoshi R."/>
            <person name="Tomita M."/>
            <person name="Numata K."/>
            <person name="Arakawa K."/>
        </authorList>
    </citation>
    <scope>NUCLEOTIDE SEQUENCE [LARGE SCALE GENOMIC DNA]</scope>
</reference>
<evidence type="ECO:0000313" key="1">
    <source>
        <dbReference type="EMBL" id="GBP36506.1"/>
    </source>
</evidence>
<dbReference type="Proteomes" id="UP000299102">
    <property type="component" value="Unassembled WGS sequence"/>
</dbReference>
<proteinExistence type="predicted"/>
<evidence type="ECO:0000313" key="2">
    <source>
        <dbReference type="Proteomes" id="UP000299102"/>
    </source>
</evidence>